<evidence type="ECO:0000313" key="6">
    <source>
        <dbReference type="EMBL" id="OWJ65446.1"/>
    </source>
</evidence>
<gene>
    <name evidence="6" type="ORF">BWR60_19400</name>
</gene>
<dbReference type="InterPro" id="IPR000847">
    <property type="entry name" value="LysR_HTH_N"/>
</dbReference>
<dbReference type="InterPro" id="IPR036390">
    <property type="entry name" value="WH_DNA-bd_sf"/>
</dbReference>
<proteinExistence type="inferred from homology"/>
<sequence>MPTDSLPLPALHAFEAAARHVSFTRAAEELGLTQAAVSYHIKRLEERLGAPLFARRGRSLALTEAGERLAAEVVDAFGRLRAAVGGETDMADRTLSIASVSIFATHWLAPRLGAFQAMHPEITLRLATSGDLGDSIDEALTADVEIRSGTGGFPPRLAAHRLLDVHLACVVAPRLAAALKDPADVLSLPLIGMAMSWDAWFAAAGIEAPPSQRKPAPRFDSQAASAQAAAAGLGAALVTPAFFAEEIAAGRLVTPFPLTVDRGKAYWLVHAAAERHRPKIRAFRDWALAAVPT</sequence>
<dbReference type="InterPro" id="IPR058163">
    <property type="entry name" value="LysR-type_TF_proteobact-type"/>
</dbReference>
<dbReference type="AlphaFoldDB" id="A0A211ZJS9"/>
<evidence type="ECO:0000256" key="1">
    <source>
        <dbReference type="ARBA" id="ARBA00009437"/>
    </source>
</evidence>
<dbReference type="GO" id="GO:0043565">
    <property type="term" value="F:sequence-specific DNA binding"/>
    <property type="evidence" value="ECO:0007669"/>
    <property type="project" value="TreeGrafter"/>
</dbReference>
<organism evidence="6 7">
    <name type="scientific">Inquilinus limosus</name>
    <dbReference type="NCBI Taxonomy" id="171674"/>
    <lineage>
        <taxon>Bacteria</taxon>
        <taxon>Pseudomonadati</taxon>
        <taxon>Pseudomonadota</taxon>
        <taxon>Alphaproteobacteria</taxon>
        <taxon>Rhodospirillales</taxon>
        <taxon>Rhodospirillaceae</taxon>
        <taxon>Inquilinus</taxon>
    </lineage>
</organism>
<dbReference type="Gene3D" id="1.10.10.10">
    <property type="entry name" value="Winged helix-like DNA-binding domain superfamily/Winged helix DNA-binding domain"/>
    <property type="match status" value="1"/>
</dbReference>
<dbReference type="GO" id="GO:0006351">
    <property type="term" value="P:DNA-templated transcription"/>
    <property type="evidence" value="ECO:0007669"/>
    <property type="project" value="TreeGrafter"/>
</dbReference>
<dbReference type="SUPFAM" id="SSF53850">
    <property type="entry name" value="Periplasmic binding protein-like II"/>
    <property type="match status" value="1"/>
</dbReference>
<accession>A0A211ZJS9</accession>
<comment type="caution">
    <text evidence="6">The sequence shown here is derived from an EMBL/GenBank/DDBJ whole genome shotgun (WGS) entry which is preliminary data.</text>
</comment>
<reference evidence="7" key="1">
    <citation type="submission" date="2017-05" db="EMBL/GenBank/DDBJ databases">
        <authorList>
            <person name="Macchi M."/>
            <person name="Festa S."/>
            <person name="Coppotelli B.M."/>
            <person name="Morelli I.S."/>
        </authorList>
    </citation>
    <scope>NUCLEOTIDE SEQUENCE [LARGE SCALE GENOMIC DNA]</scope>
    <source>
        <strain evidence="7">I</strain>
    </source>
</reference>
<dbReference type="PANTHER" id="PTHR30537">
    <property type="entry name" value="HTH-TYPE TRANSCRIPTIONAL REGULATOR"/>
    <property type="match status" value="1"/>
</dbReference>
<keyword evidence="3" id="KW-0238">DNA-binding</keyword>
<dbReference type="RefSeq" id="WP_088152680.1">
    <property type="nucleotide sequence ID" value="NZ_NHON01000037.1"/>
</dbReference>
<evidence type="ECO:0000256" key="3">
    <source>
        <dbReference type="ARBA" id="ARBA00023125"/>
    </source>
</evidence>
<evidence type="ECO:0000259" key="5">
    <source>
        <dbReference type="PROSITE" id="PS50931"/>
    </source>
</evidence>
<dbReference type="InterPro" id="IPR036388">
    <property type="entry name" value="WH-like_DNA-bd_sf"/>
</dbReference>
<keyword evidence="7" id="KW-1185">Reference proteome</keyword>
<dbReference type="EMBL" id="NHON01000037">
    <property type="protein sequence ID" value="OWJ65446.1"/>
    <property type="molecule type" value="Genomic_DNA"/>
</dbReference>
<dbReference type="OrthoDB" id="9794694at2"/>
<dbReference type="PANTHER" id="PTHR30537:SF26">
    <property type="entry name" value="GLYCINE CLEAVAGE SYSTEM TRANSCRIPTIONAL ACTIVATOR"/>
    <property type="match status" value="1"/>
</dbReference>
<evidence type="ECO:0000256" key="2">
    <source>
        <dbReference type="ARBA" id="ARBA00023015"/>
    </source>
</evidence>
<keyword evidence="2" id="KW-0805">Transcription regulation</keyword>
<dbReference type="FunFam" id="1.10.10.10:FF:000038">
    <property type="entry name" value="Glycine cleavage system transcriptional activator"/>
    <property type="match status" value="1"/>
</dbReference>
<dbReference type="Pfam" id="PF03466">
    <property type="entry name" value="LysR_substrate"/>
    <property type="match status" value="1"/>
</dbReference>
<dbReference type="Proteomes" id="UP000196655">
    <property type="component" value="Unassembled WGS sequence"/>
</dbReference>
<comment type="similarity">
    <text evidence="1">Belongs to the LysR transcriptional regulatory family.</text>
</comment>
<evidence type="ECO:0000313" key="7">
    <source>
        <dbReference type="Proteomes" id="UP000196655"/>
    </source>
</evidence>
<keyword evidence="4" id="KW-0804">Transcription</keyword>
<dbReference type="SUPFAM" id="SSF46785">
    <property type="entry name" value="Winged helix' DNA-binding domain"/>
    <property type="match status" value="1"/>
</dbReference>
<dbReference type="PROSITE" id="PS50931">
    <property type="entry name" value="HTH_LYSR"/>
    <property type="match status" value="1"/>
</dbReference>
<dbReference type="PRINTS" id="PR00039">
    <property type="entry name" value="HTHLYSR"/>
</dbReference>
<name>A0A211ZJS9_9PROT</name>
<dbReference type="InterPro" id="IPR005119">
    <property type="entry name" value="LysR_subst-bd"/>
</dbReference>
<dbReference type="Pfam" id="PF00126">
    <property type="entry name" value="HTH_1"/>
    <property type="match status" value="1"/>
</dbReference>
<dbReference type="Gene3D" id="3.40.190.10">
    <property type="entry name" value="Periplasmic binding protein-like II"/>
    <property type="match status" value="2"/>
</dbReference>
<dbReference type="GO" id="GO:0003700">
    <property type="term" value="F:DNA-binding transcription factor activity"/>
    <property type="evidence" value="ECO:0007669"/>
    <property type="project" value="InterPro"/>
</dbReference>
<dbReference type="STRING" id="1122125.GCA_000423185_03528"/>
<evidence type="ECO:0000256" key="4">
    <source>
        <dbReference type="ARBA" id="ARBA00023163"/>
    </source>
</evidence>
<protein>
    <recommendedName>
        <fullName evidence="5">HTH lysR-type domain-containing protein</fullName>
    </recommendedName>
</protein>
<feature type="domain" description="HTH lysR-type" evidence="5">
    <location>
        <begin position="6"/>
        <end position="63"/>
    </location>
</feature>